<evidence type="ECO:0000313" key="2">
    <source>
        <dbReference type="EMBL" id="PHM53074.1"/>
    </source>
</evidence>
<protein>
    <submittedName>
        <fullName evidence="2">Uncharacterized protein</fullName>
    </submittedName>
</protein>
<dbReference type="EMBL" id="NJAI01000007">
    <property type="protein sequence ID" value="PHM53074.1"/>
    <property type="molecule type" value="Genomic_DNA"/>
</dbReference>
<dbReference type="AlphaFoldDB" id="A0A2G0Q1H6"/>
<evidence type="ECO:0000313" key="1">
    <source>
        <dbReference type="EMBL" id="AOM40401.1"/>
    </source>
</evidence>
<dbReference type="Proteomes" id="UP000225433">
    <property type="component" value="Unassembled WGS sequence"/>
</dbReference>
<dbReference type="RefSeq" id="WP_069316130.1">
    <property type="nucleotide sequence ID" value="NZ_CAWNQJ010000101.1"/>
</dbReference>
<name>A0A2G0Q1H6_XENHO</name>
<accession>A0A2G0Q1H6</accession>
<evidence type="ECO:0000313" key="3">
    <source>
        <dbReference type="Proteomes" id="UP000094600"/>
    </source>
</evidence>
<keyword evidence="3" id="KW-1185">Reference proteome</keyword>
<proteinExistence type="predicted"/>
<reference evidence="1 3" key="1">
    <citation type="submission" date="2016-06" db="EMBL/GenBank/DDBJ databases">
        <title>Bacterial characters and pathogenicity of Xenorhabdus hominickii from an entomopathogenic nematode, Steinernema monticolum.</title>
        <authorList>
            <person name="Park Y."/>
            <person name="Kim Y."/>
        </authorList>
    </citation>
    <scope>NUCLEOTIDE SEQUENCE [LARGE SCALE GENOMIC DNA]</scope>
    <source>
        <strain evidence="1 3">ANU1</strain>
    </source>
</reference>
<reference evidence="2 4" key="2">
    <citation type="journal article" date="2017" name="Nat. Microbiol.">
        <title>Natural product diversity associated with the nematode symbionts Photorhabdus and Xenorhabdus.</title>
        <authorList>
            <person name="Tobias N.J."/>
            <person name="Wolff H."/>
            <person name="Djahanschiri B."/>
            <person name="Grundmann F."/>
            <person name="Kronenwerth M."/>
            <person name="Shi Y.M."/>
            <person name="Simonyi S."/>
            <person name="Grun P."/>
            <person name="Shapiro-Ilan D."/>
            <person name="Pidot S.J."/>
            <person name="Stinear T.P."/>
            <person name="Ebersberger I."/>
            <person name="Bode H.B."/>
        </authorList>
    </citation>
    <scope>NUCLEOTIDE SEQUENCE [LARGE SCALE GENOMIC DNA]</scope>
    <source>
        <strain evidence="2 4">DSM 17903</strain>
    </source>
</reference>
<dbReference type="KEGG" id="xho:A9255_07295"/>
<dbReference type="Proteomes" id="UP000094600">
    <property type="component" value="Chromosome"/>
</dbReference>
<gene>
    <name evidence="1" type="ORF">A9255_07295</name>
    <name evidence="2" type="ORF">Xhom_03958</name>
</gene>
<sequence>MSELMNSSSAVSPQEYMNSLYFDKMILNASKVEDAFKTNNVVLLRTADIDVSIEIPIDKKLVVVPPLGSQSVVIRKSGKVFTVNKGSQLIAPYLEAADYDMDVVTVNGSSRPAMLLAVGQETIVDVNIYGHYTRGRGIVMDATTGSNGKSGIISGVHIKATVRGMRTAYEEILGRTGEEEDATYINNNHINLTIWKCMNGLMQFDYDYFGEREKYGEISGNDYKLYYQSSDESINILRLCGIFNVVTGTVWDTDYPNLHQKSIDIRGMSNVVGSKLFPSITSNFVTVDNSESNGNTYIGAGYGINRSDYWGLNVFSNASLVSHNKNNIRSIESSLFFIQDEKNVAPHSNFVVGSINLDYRFRYNLPIIADGFIVIENRNKLSSASVTVGIGTGSESKQKAVSDMYRVPYEDAVKIPVSVIISENKIKAFSGTTFWYGYLDDLPEKNGTVNVVLTVNSDAPVSVASAHLTIKCLFM</sequence>
<dbReference type="EMBL" id="CP016176">
    <property type="protein sequence ID" value="AOM40401.1"/>
    <property type="molecule type" value="Genomic_DNA"/>
</dbReference>
<organism evidence="2 4">
    <name type="scientific">Xenorhabdus hominickii</name>
    <dbReference type="NCBI Taxonomy" id="351679"/>
    <lineage>
        <taxon>Bacteria</taxon>
        <taxon>Pseudomonadati</taxon>
        <taxon>Pseudomonadota</taxon>
        <taxon>Gammaproteobacteria</taxon>
        <taxon>Enterobacterales</taxon>
        <taxon>Morganellaceae</taxon>
        <taxon>Xenorhabdus</taxon>
    </lineage>
</organism>
<evidence type="ECO:0000313" key="4">
    <source>
        <dbReference type="Proteomes" id="UP000225433"/>
    </source>
</evidence>